<accession>A0A5B7CMD3</accession>
<protein>
    <submittedName>
        <fullName evidence="1">Uncharacterized protein</fullName>
    </submittedName>
</protein>
<dbReference type="Proteomes" id="UP000324222">
    <property type="component" value="Unassembled WGS sequence"/>
</dbReference>
<comment type="caution">
    <text evidence="1">The sequence shown here is derived from an EMBL/GenBank/DDBJ whole genome shotgun (WGS) entry which is preliminary data.</text>
</comment>
<proteinExistence type="predicted"/>
<name>A0A5B7CMD3_PORTR</name>
<evidence type="ECO:0000313" key="1">
    <source>
        <dbReference type="EMBL" id="MPC08773.1"/>
    </source>
</evidence>
<reference evidence="1 2" key="1">
    <citation type="submission" date="2019-05" db="EMBL/GenBank/DDBJ databases">
        <title>Another draft genome of Portunus trituberculatus and its Hox gene families provides insights of decapod evolution.</title>
        <authorList>
            <person name="Jeong J.-H."/>
            <person name="Song I."/>
            <person name="Kim S."/>
            <person name="Choi T."/>
            <person name="Kim D."/>
            <person name="Ryu S."/>
            <person name="Kim W."/>
        </authorList>
    </citation>
    <scope>NUCLEOTIDE SEQUENCE [LARGE SCALE GENOMIC DNA]</scope>
    <source>
        <tissue evidence="1">Muscle</tissue>
    </source>
</reference>
<dbReference type="AlphaFoldDB" id="A0A5B7CMD3"/>
<evidence type="ECO:0000313" key="2">
    <source>
        <dbReference type="Proteomes" id="UP000324222"/>
    </source>
</evidence>
<keyword evidence="2" id="KW-1185">Reference proteome</keyword>
<gene>
    <name evidence="1" type="ORF">E2C01_001365</name>
</gene>
<sequence>MTDQLRFLLPPFQKKNIIIEKPNVDITQRKVDLLNSLQEKVIKMTAPASENFSCYTEKVSLSPSCHAPQLGQRHRPWRNMTHEELHINCLKISQKIELLALFQQRTRTRLDRHGLLKY</sequence>
<organism evidence="1 2">
    <name type="scientific">Portunus trituberculatus</name>
    <name type="common">Swimming crab</name>
    <name type="synonym">Neptunus trituberculatus</name>
    <dbReference type="NCBI Taxonomy" id="210409"/>
    <lineage>
        <taxon>Eukaryota</taxon>
        <taxon>Metazoa</taxon>
        <taxon>Ecdysozoa</taxon>
        <taxon>Arthropoda</taxon>
        <taxon>Crustacea</taxon>
        <taxon>Multicrustacea</taxon>
        <taxon>Malacostraca</taxon>
        <taxon>Eumalacostraca</taxon>
        <taxon>Eucarida</taxon>
        <taxon>Decapoda</taxon>
        <taxon>Pleocyemata</taxon>
        <taxon>Brachyura</taxon>
        <taxon>Eubrachyura</taxon>
        <taxon>Portunoidea</taxon>
        <taxon>Portunidae</taxon>
        <taxon>Portuninae</taxon>
        <taxon>Portunus</taxon>
    </lineage>
</organism>
<dbReference type="EMBL" id="VSRR010000043">
    <property type="protein sequence ID" value="MPC08773.1"/>
    <property type="molecule type" value="Genomic_DNA"/>
</dbReference>